<dbReference type="EC" id="2.7.13.3" evidence="2"/>
<evidence type="ECO:0000256" key="6">
    <source>
        <dbReference type="SAM" id="Coils"/>
    </source>
</evidence>
<feature type="domain" description="Histidine kinase" evidence="7">
    <location>
        <begin position="167"/>
        <end position="385"/>
    </location>
</feature>
<feature type="modified residue" description="4-aspartylphosphate" evidence="5">
    <location>
        <position position="456"/>
    </location>
</feature>
<dbReference type="CDD" id="cd00075">
    <property type="entry name" value="HATPase"/>
    <property type="match status" value="1"/>
</dbReference>
<dbReference type="Gene3D" id="1.10.287.130">
    <property type="match status" value="1"/>
</dbReference>
<reference evidence="9 10" key="1">
    <citation type="submission" date="2017-03" db="EMBL/GenBank/DDBJ databases">
        <title>Lifting the veil on microbial sulfur biogeochemistry in mining wastewaters.</title>
        <authorList>
            <person name="Kantor R.S."/>
            <person name="Colenbrander Nelson T."/>
            <person name="Marshall S."/>
            <person name="Bennett D."/>
            <person name="Apte S."/>
            <person name="Camacho D."/>
            <person name="Thomas B.C."/>
            <person name="Warren L.A."/>
            <person name="Banfield J.F."/>
        </authorList>
    </citation>
    <scope>NUCLEOTIDE SEQUENCE [LARGE SCALE GENOMIC DNA]</scope>
    <source>
        <strain evidence="9">32-69-9</strain>
    </source>
</reference>
<dbReference type="CDD" id="cd17546">
    <property type="entry name" value="REC_hyHK_CKI1_RcsC-like"/>
    <property type="match status" value="1"/>
</dbReference>
<dbReference type="Pfam" id="PF02518">
    <property type="entry name" value="HATPase_c"/>
    <property type="match status" value="1"/>
</dbReference>
<evidence type="ECO:0000259" key="8">
    <source>
        <dbReference type="PROSITE" id="PS50110"/>
    </source>
</evidence>
<dbReference type="SMART" id="SM00448">
    <property type="entry name" value="REC"/>
    <property type="match status" value="1"/>
</dbReference>
<dbReference type="PROSITE" id="PS50109">
    <property type="entry name" value="HIS_KIN"/>
    <property type="match status" value="1"/>
</dbReference>
<keyword evidence="6" id="KW-0175">Coiled coil</keyword>
<dbReference type="SMART" id="SM00387">
    <property type="entry name" value="HATPase_c"/>
    <property type="match status" value="1"/>
</dbReference>
<dbReference type="Gene3D" id="3.40.50.2300">
    <property type="match status" value="1"/>
</dbReference>
<dbReference type="AlphaFoldDB" id="A0A258FLH8"/>
<comment type="catalytic activity">
    <reaction evidence="1">
        <text>ATP + protein L-histidine = ADP + protein N-phospho-L-histidine.</text>
        <dbReference type="EC" id="2.7.13.3"/>
    </reaction>
</comment>
<evidence type="ECO:0000313" key="10">
    <source>
        <dbReference type="Proteomes" id="UP000215595"/>
    </source>
</evidence>
<dbReference type="PANTHER" id="PTHR45339">
    <property type="entry name" value="HYBRID SIGNAL TRANSDUCTION HISTIDINE KINASE J"/>
    <property type="match status" value="1"/>
</dbReference>
<dbReference type="Gene3D" id="3.30.565.10">
    <property type="entry name" value="Histidine kinase-like ATPase, C-terminal domain"/>
    <property type="match status" value="1"/>
</dbReference>
<evidence type="ECO:0000256" key="4">
    <source>
        <dbReference type="ARBA" id="ARBA00023012"/>
    </source>
</evidence>
<proteinExistence type="predicted"/>
<dbReference type="PROSITE" id="PS50110">
    <property type="entry name" value="RESPONSE_REGULATORY"/>
    <property type="match status" value="1"/>
</dbReference>
<dbReference type="SUPFAM" id="SSF52172">
    <property type="entry name" value="CheY-like"/>
    <property type="match status" value="1"/>
</dbReference>
<sequence length="533" mass="56520">MARIGDFIDAVEPVSPDTLGAVVFDRFQAEPNTLAIAVIDADRRPLGLIERNAFILKMAAEFGRALYARRPASVLMDAHPPTAEASASAETFFANVDAAELNMLLRGFIVVENGRYLGVGAGVQILQAGSALYRARAEEMTALARNLAEAEAEARASSRAKSEFLAVMSHEIRTPLNGVLGVAGLLDRKLQQQELRPYVQTILDSGQSLLRLLTDALDMSRASAGILTLEPAPLHVDALAADLDALWRPRAEEKGLALTVVCDTTGHDWVMGDAMRVKQLLNNLIGNALKFTVAGSVAVALSTRWEDGAVRLDAVVDDSGPGIPDTAAATIFEPFNTGEAGREGAGAGLGLAICRQIIERMGGTIGLSRSPQGGARFQFTLHLPCCGPEMRTGRDAMAKPTPHETLHVLVADDNPTNRFVATRLLEMFGCTHETVADGAQAVDAARSRPFDLILMDIKMPVMDGVAATRAIRALPGPAGRVPILALTANADPRDEADYVAAGMNGVASKPIQPDALLNAIRRALGSGVMEEAA</sequence>
<feature type="coiled-coil region" evidence="6">
    <location>
        <begin position="133"/>
        <end position="160"/>
    </location>
</feature>
<dbReference type="InterPro" id="IPR003661">
    <property type="entry name" value="HisK_dim/P_dom"/>
</dbReference>
<feature type="domain" description="Response regulatory" evidence="8">
    <location>
        <begin position="407"/>
        <end position="524"/>
    </location>
</feature>
<gene>
    <name evidence="9" type="ORF">B7Z01_08900</name>
</gene>
<dbReference type="CDD" id="cd00082">
    <property type="entry name" value="HisKA"/>
    <property type="match status" value="1"/>
</dbReference>
<name>A0A258FLH8_9CAUL</name>
<dbReference type="SMART" id="SM00388">
    <property type="entry name" value="HisKA"/>
    <property type="match status" value="1"/>
</dbReference>
<dbReference type="Pfam" id="PF00072">
    <property type="entry name" value="Response_reg"/>
    <property type="match status" value="1"/>
</dbReference>
<evidence type="ECO:0000256" key="5">
    <source>
        <dbReference type="PROSITE-ProRule" id="PRU00169"/>
    </source>
</evidence>
<evidence type="ECO:0000256" key="1">
    <source>
        <dbReference type="ARBA" id="ARBA00000085"/>
    </source>
</evidence>
<keyword evidence="4" id="KW-0902">Two-component regulatory system</keyword>
<dbReference type="SUPFAM" id="SSF47384">
    <property type="entry name" value="Homodimeric domain of signal transducing histidine kinase"/>
    <property type="match status" value="1"/>
</dbReference>
<protein>
    <recommendedName>
        <fullName evidence="2">histidine kinase</fullName>
        <ecNumber evidence="2">2.7.13.3</ecNumber>
    </recommendedName>
</protein>
<evidence type="ECO:0000256" key="2">
    <source>
        <dbReference type="ARBA" id="ARBA00012438"/>
    </source>
</evidence>
<dbReference type="SUPFAM" id="SSF55874">
    <property type="entry name" value="ATPase domain of HSP90 chaperone/DNA topoisomerase II/histidine kinase"/>
    <property type="match status" value="1"/>
</dbReference>
<dbReference type="PRINTS" id="PR00344">
    <property type="entry name" value="BCTRLSENSOR"/>
</dbReference>
<evidence type="ECO:0000313" key="9">
    <source>
        <dbReference type="EMBL" id="OYX33440.1"/>
    </source>
</evidence>
<keyword evidence="3 5" id="KW-0597">Phosphoprotein</keyword>
<dbReference type="PANTHER" id="PTHR45339:SF1">
    <property type="entry name" value="HYBRID SIGNAL TRANSDUCTION HISTIDINE KINASE J"/>
    <property type="match status" value="1"/>
</dbReference>
<comment type="caution">
    <text evidence="9">The sequence shown here is derived from an EMBL/GenBank/DDBJ whole genome shotgun (WGS) entry which is preliminary data.</text>
</comment>
<dbReference type="GO" id="GO:0000155">
    <property type="term" value="F:phosphorelay sensor kinase activity"/>
    <property type="evidence" value="ECO:0007669"/>
    <property type="project" value="InterPro"/>
</dbReference>
<evidence type="ECO:0000256" key="3">
    <source>
        <dbReference type="ARBA" id="ARBA00022553"/>
    </source>
</evidence>
<dbReference type="InterPro" id="IPR036890">
    <property type="entry name" value="HATPase_C_sf"/>
</dbReference>
<accession>A0A258FLH8</accession>
<dbReference type="Proteomes" id="UP000215595">
    <property type="component" value="Unassembled WGS sequence"/>
</dbReference>
<organism evidence="9 10">
    <name type="scientific">Brevundimonas subvibrioides</name>
    <dbReference type="NCBI Taxonomy" id="74313"/>
    <lineage>
        <taxon>Bacteria</taxon>
        <taxon>Pseudomonadati</taxon>
        <taxon>Pseudomonadota</taxon>
        <taxon>Alphaproteobacteria</taxon>
        <taxon>Caulobacterales</taxon>
        <taxon>Caulobacteraceae</taxon>
        <taxon>Brevundimonas</taxon>
    </lineage>
</organism>
<dbReference type="InterPro" id="IPR005467">
    <property type="entry name" value="His_kinase_dom"/>
</dbReference>
<dbReference type="InterPro" id="IPR001789">
    <property type="entry name" value="Sig_transdc_resp-reg_receiver"/>
</dbReference>
<dbReference type="Pfam" id="PF00512">
    <property type="entry name" value="HisKA"/>
    <property type="match status" value="1"/>
</dbReference>
<dbReference type="InterPro" id="IPR003594">
    <property type="entry name" value="HATPase_dom"/>
</dbReference>
<evidence type="ECO:0000259" key="7">
    <source>
        <dbReference type="PROSITE" id="PS50109"/>
    </source>
</evidence>
<dbReference type="InterPro" id="IPR036097">
    <property type="entry name" value="HisK_dim/P_sf"/>
</dbReference>
<dbReference type="InterPro" id="IPR004358">
    <property type="entry name" value="Sig_transdc_His_kin-like_C"/>
</dbReference>
<dbReference type="EMBL" id="NCEB01000016">
    <property type="protein sequence ID" value="OYX33440.1"/>
    <property type="molecule type" value="Genomic_DNA"/>
</dbReference>
<dbReference type="InterPro" id="IPR011006">
    <property type="entry name" value="CheY-like_superfamily"/>
</dbReference>